<reference evidence="3 4" key="1">
    <citation type="journal article" date="2014" name="BMC Genomics">
        <title>Genome sequencing of four Aureobasidium pullulans varieties: biotechnological potential, stress tolerance, and description of new species.</title>
        <authorList>
            <person name="Gostin Ar C."/>
            <person name="Ohm R.A."/>
            <person name="Kogej T."/>
            <person name="Sonjak S."/>
            <person name="Turk M."/>
            <person name="Zajc J."/>
            <person name="Zalar P."/>
            <person name="Grube M."/>
            <person name="Sun H."/>
            <person name="Han J."/>
            <person name="Sharma A."/>
            <person name="Chiniquy J."/>
            <person name="Ngan C.Y."/>
            <person name="Lipzen A."/>
            <person name="Barry K."/>
            <person name="Grigoriev I.V."/>
            <person name="Gunde-Cimerman N."/>
        </authorList>
    </citation>
    <scope>NUCLEOTIDE SEQUENCE [LARGE SCALE GENOMIC DNA]</scope>
    <source>
        <strain evidence="3 4">CBS 110374</strain>
    </source>
</reference>
<accession>A0A074VPV9</accession>
<feature type="transmembrane region" description="Helical" evidence="2">
    <location>
        <begin position="75"/>
        <end position="95"/>
    </location>
</feature>
<dbReference type="GeneID" id="63918328"/>
<dbReference type="EMBL" id="KL584839">
    <property type="protein sequence ID" value="KEQ61154.1"/>
    <property type="molecule type" value="Genomic_DNA"/>
</dbReference>
<keyword evidence="4" id="KW-1185">Reference proteome</keyword>
<dbReference type="AlphaFoldDB" id="A0A074VPV9"/>
<dbReference type="RefSeq" id="XP_040878177.1">
    <property type="nucleotide sequence ID" value="XM_041024955.1"/>
</dbReference>
<gene>
    <name evidence="3" type="ORF">M437DRAFT_67531</name>
</gene>
<dbReference type="Proteomes" id="UP000030672">
    <property type="component" value="Unassembled WGS sequence"/>
</dbReference>
<dbReference type="STRING" id="1043003.A0A074VPV9"/>
<evidence type="ECO:0000313" key="3">
    <source>
        <dbReference type="EMBL" id="KEQ61154.1"/>
    </source>
</evidence>
<dbReference type="HOGENOM" id="CLU_619598_0_0_1"/>
<keyword evidence="2" id="KW-0472">Membrane</keyword>
<feature type="transmembrane region" description="Helical" evidence="2">
    <location>
        <begin position="221"/>
        <end position="246"/>
    </location>
</feature>
<feature type="transmembrane region" description="Helical" evidence="2">
    <location>
        <begin position="161"/>
        <end position="179"/>
    </location>
</feature>
<keyword evidence="2" id="KW-1133">Transmembrane helix</keyword>
<protein>
    <submittedName>
        <fullName evidence="3">Uncharacterized protein</fullName>
    </submittedName>
</protein>
<evidence type="ECO:0000313" key="4">
    <source>
        <dbReference type="Proteomes" id="UP000030672"/>
    </source>
</evidence>
<evidence type="ECO:0000256" key="1">
    <source>
        <dbReference type="SAM" id="MobiDB-lite"/>
    </source>
</evidence>
<feature type="compositionally biased region" description="Polar residues" evidence="1">
    <location>
        <begin position="24"/>
        <end position="36"/>
    </location>
</feature>
<sequence>MEDEKAQREVSPASYEYQLIEAQSKSENVLQHNDTTTTKDSHLSPRAFTEPRPGKTFCFGDKSLKDTGRHIDPRYIFPAAGLVCLVSVIPLIVYATTHKQMAQIEFTTQWDTFDCSIANKASTSAPGDLAINLIVFDKISFAAAKTIDLAWNILAGRGFQVLAAFICYRLFTGILYLLIEQQSVSAETFSALAFSTTSLLSFGPIVKTIHRGKLGPFNTFAVIWILISIVYLLFIVTMADLMTGYVTGEMTWLKFPNGTLLETRTMNFTVEHAILNDVIHDPKPPENVTMLNNVTISPNWSMEVNMIPTAIVISSSDSKNGTMLFEQCLDVNEMGMFWADAYFDVESGGDWFASGDYRATDPTRQKLLTKYPSASCMNRYMLGLQDLFQRPNYMPNTTWWTDKNNFRCLPSTDYAWGFSYQYTILLTSVNSIWLLITAILWLLVEIKSQSLQKRGAMGTWRAVLDLASAVQDSLGRDTGGYTEVELEKAIRKLQPLTYDVCADDATGTERISLRECDENDECRKKKFTLRWKTKYC</sequence>
<feature type="transmembrane region" description="Helical" evidence="2">
    <location>
        <begin position="420"/>
        <end position="444"/>
    </location>
</feature>
<proteinExistence type="predicted"/>
<feature type="region of interest" description="Disordered" evidence="1">
    <location>
        <begin position="24"/>
        <end position="52"/>
    </location>
</feature>
<evidence type="ECO:0000256" key="2">
    <source>
        <dbReference type="SAM" id="Phobius"/>
    </source>
</evidence>
<name>A0A074VPV9_AURM1</name>
<keyword evidence="2" id="KW-0812">Transmembrane</keyword>
<organism evidence="3 4">
    <name type="scientific">Aureobasidium melanogenum (strain CBS 110374)</name>
    <name type="common">Aureobasidium pullulans var. melanogenum</name>
    <dbReference type="NCBI Taxonomy" id="1043003"/>
    <lineage>
        <taxon>Eukaryota</taxon>
        <taxon>Fungi</taxon>
        <taxon>Dikarya</taxon>
        <taxon>Ascomycota</taxon>
        <taxon>Pezizomycotina</taxon>
        <taxon>Dothideomycetes</taxon>
        <taxon>Dothideomycetidae</taxon>
        <taxon>Dothideales</taxon>
        <taxon>Saccotheciaceae</taxon>
        <taxon>Aureobasidium</taxon>
    </lineage>
</organism>